<feature type="domain" description="Impact N-terminal" evidence="2">
    <location>
        <begin position="20"/>
        <end position="130"/>
    </location>
</feature>
<evidence type="ECO:0000313" key="5">
    <source>
        <dbReference type="Proteomes" id="UP000253273"/>
    </source>
</evidence>
<dbReference type="SUPFAM" id="SSF54980">
    <property type="entry name" value="EF-G C-terminal domain-like"/>
    <property type="match status" value="1"/>
</dbReference>
<sequence>MVETYRTVAGEGECRVEVNGSTFLGFAGPARSVADAEAFVASVNDAYPDARHVVPAYRVPEDEGDADGLLREWCSDDGEPSGSSGDPALNVLVQRDLRNVVAAVVRYKNGPNLGVGGLARSYSRAVADAVDDAGVVEERPHERFTATVDYDDSGTVRGILESVGVEFDAAYEARVTFEVRVPVADVDGLRDRLRSATGGRVELS</sequence>
<dbReference type="InterPro" id="IPR020568">
    <property type="entry name" value="Ribosomal_Su5_D2-typ_SF"/>
</dbReference>
<dbReference type="InterPro" id="IPR035647">
    <property type="entry name" value="EFG_III/V"/>
</dbReference>
<feature type="domain" description="UPF0029" evidence="3">
    <location>
        <begin position="147"/>
        <end position="200"/>
    </location>
</feature>
<dbReference type="EMBL" id="CP031150">
    <property type="protein sequence ID" value="AXG05358.1"/>
    <property type="molecule type" value="Genomic_DNA"/>
</dbReference>
<evidence type="ECO:0000259" key="3">
    <source>
        <dbReference type="Pfam" id="PF09186"/>
    </source>
</evidence>
<reference evidence="4 5" key="1">
    <citation type="submission" date="2018-07" db="EMBL/GenBank/DDBJ databases">
        <title>Genome sequences of Haloplanus sp. CBA1113.</title>
        <authorList>
            <person name="Kim Y.B."/>
            <person name="Roh S.W."/>
        </authorList>
    </citation>
    <scope>NUCLEOTIDE SEQUENCE [LARGE SCALE GENOMIC DNA]</scope>
    <source>
        <strain evidence="4 5">CBA1113</strain>
    </source>
</reference>
<dbReference type="KEGG" id="haj:DU500_02325"/>
<accession>A0A345DZI6</accession>
<dbReference type="GeneID" id="37282184"/>
<dbReference type="PANTHER" id="PTHR16301">
    <property type="entry name" value="IMPACT-RELATED"/>
    <property type="match status" value="1"/>
</dbReference>
<dbReference type="InterPro" id="IPR015269">
    <property type="entry name" value="UPF0029_Impact_C"/>
</dbReference>
<dbReference type="Gene3D" id="3.30.230.30">
    <property type="entry name" value="Impact, N-terminal domain"/>
    <property type="match status" value="1"/>
</dbReference>
<protein>
    <submittedName>
        <fullName evidence="4">YigZ family protein</fullName>
    </submittedName>
</protein>
<dbReference type="Proteomes" id="UP000253273">
    <property type="component" value="Chromosome"/>
</dbReference>
<comment type="similarity">
    <text evidence="1">Belongs to the IMPACT family.</text>
</comment>
<dbReference type="GO" id="GO:0005737">
    <property type="term" value="C:cytoplasm"/>
    <property type="evidence" value="ECO:0007669"/>
    <property type="project" value="TreeGrafter"/>
</dbReference>
<dbReference type="InterPro" id="IPR036956">
    <property type="entry name" value="Impact_N_sf"/>
</dbReference>
<dbReference type="SUPFAM" id="SSF54211">
    <property type="entry name" value="Ribosomal protein S5 domain 2-like"/>
    <property type="match status" value="1"/>
</dbReference>
<dbReference type="Gene3D" id="3.30.70.240">
    <property type="match status" value="1"/>
</dbReference>
<dbReference type="InterPro" id="IPR001498">
    <property type="entry name" value="Impact_N"/>
</dbReference>
<organism evidence="4 5">
    <name type="scientific">Haloplanus rubicundus</name>
    <dbReference type="NCBI Taxonomy" id="1547898"/>
    <lineage>
        <taxon>Archaea</taxon>
        <taxon>Methanobacteriati</taxon>
        <taxon>Methanobacteriota</taxon>
        <taxon>Stenosarchaea group</taxon>
        <taxon>Halobacteria</taxon>
        <taxon>Halobacteriales</taxon>
        <taxon>Haloferacaceae</taxon>
        <taxon>Haloplanus</taxon>
    </lineage>
</organism>
<dbReference type="PANTHER" id="PTHR16301:SF20">
    <property type="entry name" value="IMPACT FAMILY MEMBER YIGZ"/>
    <property type="match status" value="1"/>
</dbReference>
<evidence type="ECO:0000259" key="2">
    <source>
        <dbReference type="Pfam" id="PF01205"/>
    </source>
</evidence>
<keyword evidence="5" id="KW-1185">Reference proteome</keyword>
<proteinExistence type="inferred from homology"/>
<evidence type="ECO:0000313" key="4">
    <source>
        <dbReference type="EMBL" id="AXG05358.1"/>
    </source>
</evidence>
<name>A0A345DZI6_9EURY</name>
<evidence type="ECO:0000256" key="1">
    <source>
        <dbReference type="ARBA" id="ARBA00007665"/>
    </source>
</evidence>
<dbReference type="OrthoDB" id="121633at2157"/>
<gene>
    <name evidence="4" type="ORF">DU500_02325</name>
</gene>
<dbReference type="InterPro" id="IPR023582">
    <property type="entry name" value="Impact"/>
</dbReference>
<dbReference type="Pfam" id="PF01205">
    <property type="entry name" value="Impact_N"/>
    <property type="match status" value="1"/>
</dbReference>
<dbReference type="AlphaFoldDB" id="A0A345DZI6"/>
<dbReference type="RefSeq" id="WP_114584508.1">
    <property type="nucleotide sequence ID" value="NZ_CP031150.1"/>
</dbReference>
<dbReference type="Pfam" id="PF09186">
    <property type="entry name" value="DUF1949"/>
    <property type="match status" value="1"/>
</dbReference>
<dbReference type="GO" id="GO:0006446">
    <property type="term" value="P:regulation of translational initiation"/>
    <property type="evidence" value="ECO:0007669"/>
    <property type="project" value="TreeGrafter"/>
</dbReference>